<dbReference type="InterPro" id="IPR036186">
    <property type="entry name" value="Serpin_sf"/>
</dbReference>
<proteinExistence type="inferred from homology"/>
<organism evidence="5 6">
    <name type="scientific">Eumeta variegata</name>
    <name type="common">Bagworm moth</name>
    <name type="synonym">Eumeta japonica</name>
    <dbReference type="NCBI Taxonomy" id="151549"/>
    <lineage>
        <taxon>Eukaryota</taxon>
        <taxon>Metazoa</taxon>
        <taxon>Ecdysozoa</taxon>
        <taxon>Arthropoda</taxon>
        <taxon>Hexapoda</taxon>
        <taxon>Insecta</taxon>
        <taxon>Pterygota</taxon>
        <taxon>Neoptera</taxon>
        <taxon>Endopterygota</taxon>
        <taxon>Lepidoptera</taxon>
        <taxon>Glossata</taxon>
        <taxon>Ditrysia</taxon>
        <taxon>Tineoidea</taxon>
        <taxon>Psychidae</taxon>
        <taxon>Oiketicinae</taxon>
        <taxon>Eumeta</taxon>
    </lineage>
</organism>
<dbReference type="GO" id="GO:0005615">
    <property type="term" value="C:extracellular space"/>
    <property type="evidence" value="ECO:0007669"/>
    <property type="project" value="InterPro"/>
</dbReference>
<accession>A0A4C1Z3B3</accession>
<keyword evidence="6" id="KW-1185">Reference proteome</keyword>
<dbReference type="Gene3D" id="2.30.39.10">
    <property type="entry name" value="Alpha-1-antitrypsin, domain 1"/>
    <property type="match status" value="1"/>
</dbReference>
<dbReference type="Proteomes" id="UP000299102">
    <property type="component" value="Unassembled WGS sequence"/>
</dbReference>
<dbReference type="SUPFAM" id="SSF56574">
    <property type="entry name" value="Serpins"/>
    <property type="match status" value="1"/>
</dbReference>
<dbReference type="PANTHER" id="PTHR11461:SF367">
    <property type="entry name" value="GH21475P-RELATED"/>
    <property type="match status" value="1"/>
</dbReference>
<dbReference type="PROSITE" id="PS00284">
    <property type="entry name" value="SERPIN"/>
    <property type="match status" value="1"/>
</dbReference>
<dbReference type="OrthoDB" id="9440847at2759"/>
<name>A0A4C1Z3B3_EUMVA</name>
<dbReference type="InterPro" id="IPR042185">
    <property type="entry name" value="Serpin_sf_2"/>
</dbReference>
<comment type="similarity">
    <text evidence="3">Belongs to the serpin family.</text>
</comment>
<evidence type="ECO:0000313" key="6">
    <source>
        <dbReference type="Proteomes" id="UP000299102"/>
    </source>
</evidence>
<dbReference type="InterPro" id="IPR000215">
    <property type="entry name" value="Serpin_fam"/>
</dbReference>
<dbReference type="GO" id="GO:0004867">
    <property type="term" value="F:serine-type endopeptidase inhibitor activity"/>
    <property type="evidence" value="ECO:0007669"/>
    <property type="project" value="UniProtKB-KW"/>
</dbReference>
<dbReference type="Pfam" id="PF00079">
    <property type="entry name" value="Serpin"/>
    <property type="match status" value="1"/>
</dbReference>
<feature type="domain" description="Serpin" evidence="4">
    <location>
        <begin position="50"/>
        <end position="431"/>
    </location>
</feature>
<evidence type="ECO:0000313" key="5">
    <source>
        <dbReference type="EMBL" id="GBP82040.1"/>
    </source>
</evidence>
<protein>
    <submittedName>
        <fullName evidence="5">Serine protease inhibitor 77Ba</fullName>
    </submittedName>
</protein>
<keyword evidence="2" id="KW-0722">Serine protease inhibitor</keyword>
<dbReference type="AlphaFoldDB" id="A0A4C1Z3B3"/>
<evidence type="ECO:0000256" key="2">
    <source>
        <dbReference type="ARBA" id="ARBA00022900"/>
    </source>
</evidence>
<dbReference type="InterPro" id="IPR042178">
    <property type="entry name" value="Serpin_sf_1"/>
</dbReference>
<dbReference type="STRING" id="151549.A0A4C1Z3B3"/>
<sequence length="434" mass="48525">MRKKPGLTLILWKMVVFAKAIRFALALSAVTVCYCLQLSDDCRNFSHKIINVTDVTLVKRDTVLAPFAIWNLLFTLALAASGETSRQLLSALRLSHEKENKIIKANKDLNREVIQTGNAGVSYTSGTYIFWDIELQVNAEFKAIINYGLEIENEVLDFANSTAAVVKANSAIVNSIQNLLRGEDFATSRMIVLSPTVFEGHWTLPFNAIDTTIEPFYSENGEIIRQVYMMNQRNRFPFTNIRELGAFVLQLPYGSNDKYCMLILLPWLGTTVSEVYQNLVSSFTLKEVFYKLNNDTKTYGLENIDIKIPRFEIITNSDSHRLLNSMGVYDIFDSIAANFSRTTSESIFVSSIKRSASISVTESGTSASASATAMLTDKIVLSTPISGTALHRTIKSDPVYSAGFIANRPFIYYVMEKKTTTILFGGAFSEFVVF</sequence>
<evidence type="ECO:0000259" key="4">
    <source>
        <dbReference type="SMART" id="SM00093"/>
    </source>
</evidence>
<dbReference type="PANTHER" id="PTHR11461">
    <property type="entry name" value="SERINE PROTEASE INHIBITOR, SERPIN"/>
    <property type="match status" value="1"/>
</dbReference>
<dbReference type="SMART" id="SM00093">
    <property type="entry name" value="SERPIN"/>
    <property type="match status" value="1"/>
</dbReference>
<dbReference type="InterPro" id="IPR023795">
    <property type="entry name" value="Serpin_CS"/>
</dbReference>
<evidence type="ECO:0000256" key="1">
    <source>
        <dbReference type="ARBA" id="ARBA00022690"/>
    </source>
</evidence>
<reference evidence="5 6" key="1">
    <citation type="journal article" date="2019" name="Commun. Biol.">
        <title>The bagworm genome reveals a unique fibroin gene that provides high tensile strength.</title>
        <authorList>
            <person name="Kono N."/>
            <person name="Nakamura H."/>
            <person name="Ohtoshi R."/>
            <person name="Tomita M."/>
            <person name="Numata K."/>
            <person name="Arakawa K."/>
        </authorList>
    </citation>
    <scope>NUCLEOTIDE SEQUENCE [LARGE SCALE GENOMIC DNA]</scope>
</reference>
<comment type="caution">
    <text evidence="5">The sequence shown here is derived from an EMBL/GenBank/DDBJ whole genome shotgun (WGS) entry which is preliminary data.</text>
</comment>
<dbReference type="EMBL" id="BGZK01001544">
    <property type="protein sequence ID" value="GBP82040.1"/>
    <property type="molecule type" value="Genomic_DNA"/>
</dbReference>
<dbReference type="InterPro" id="IPR023796">
    <property type="entry name" value="Serpin_dom"/>
</dbReference>
<evidence type="ECO:0000256" key="3">
    <source>
        <dbReference type="RuleBase" id="RU000411"/>
    </source>
</evidence>
<dbReference type="Gene3D" id="3.30.497.10">
    <property type="entry name" value="Antithrombin, subunit I, domain 2"/>
    <property type="match status" value="1"/>
</dbReference>
<gene>
    <name evidence="5" type="primary">Spn77Ba</name>
    <name evidence="5" type="ORF">EVAR_32141_1</name>
</gene>
<keyword evidence="1" id="KW-0646">Protease inhibitor</keyword>